<protein>
    <submittedName>
        <fullName evidence="3">Aminotransferase</fullName>
    </submittedName>
</protein>
<dbReference type="Gene3D" id="3.40.640.10">
    <property type="entry name" value="Type I PLP-dependent aspartate aminotransferase-like (Major domain)"/>
    <property type="match status" value="1"/>
</dbReference>
<dbReference type="EMBL" id="JAUEDM010000005">
    <property type="protein sequence ID" value="KAK3316910.1"/>
    <property type="molecule type" value="Genomic_DNA"/>
</dbReference>
<proteinExistence type="predicted"/>
<comment type="caution">
    <text evidence="3">The sequence shown here is derived from an EMBL/GenBank/DDBJ whole genome shotgun (WGS) entry which is preliminary data.</text>
</comment>
<dbReference type="SUPFAM" id="SSF53383">
    <property type="entry name" value="PLP-dependent transferases"/>
    <property type="match status" value="1"/>
</dbReference>
<organism evidence="3 4">
    <name type="scientific">Apodospora peruviana</name>
    <dbReference type="NCBI Taxonomy" id="516989"/>
    <lineage>
        <taxon>Eukaryota</taxon>
        <taxon>Fungi</taxon>
        <taxon>Dikarya</taxon>
        <taxon>Ascomycota</taxon>
        <taxon>Pezizomycotina</taxon>
        <taxon>Sordariomycetes</taxon>
        <taxon>Sordariomycetidae</taxon>
        <taxon>Sordariales</taxon>
        <taxon>Lasiosphaeriaceae</taxon>
        <taxon>Apodospora</taxon>
    </lineage>
</organism>
<dbReference type="Proteomes" id="UP001283341">
    <property type="component" value="Unassembled WGS sequence"/>
</dbReference>
<dbReference type="PANTHER" id="PTHR43586">
    <property type="entry name" value="CYSTEINE DESULFURASE"/>
    <property type="match status" value="1"/>
</dbReference>
<dbReference type="InterPro" id="IPR015422">
    <property type="entry name" value="PyrdxlP-dep_Trfase_small"/>
</dbReference>
<dbReference type="GO" id="GO:0008483">
    <property type="term" value="F:transaminase activity"/>
    <property type="evidence" value="ECO:0007669"/>
    <property type="project" value="UniProtKB-KW"/>
</dbReference>
<dbReference type="InterPro" id="IPR015421">
    <property type="entry name" value="PyrdxlP-dep_Trfase_major"/>
</dbReference>
<keyword evidence="4" id="KW-1185">Reference proteome</keyword>
<name>A0AAE0M2Q5_9PEZI</name>
<evidence type="ECO:0000256" key="1">
    <source>
        <dbReference type="SAM" id="MobiDB-lite"/>
    </source>
</evidence>
<accession>A0AAE0M2Q5</accession>
<reference evidence="3" key="1">
    <citation type="journal article" date="2023" name="Mol. Phylogenet. Evol.">
        <title>Genome-scale phylogeny and comparative genomics of the fungal order Sordariales.</title>
        <authorList>
            <person name="Hensen N."/>
            <person name="Bonometti L."/>
            <person name="Westerberg I."/>
            <person name="Brannstrom I.O."/>
            <person name="Guillou S."/>
            <person name="Cros-Aarteil S."/>
            <person name="Calhoun S."/>
            <person name="Haridas S."/>
            <person name="Kuo A."/>
            <person name="Mondo S."/>
            <person name="Pangilinan J."/>
            <person name="Riley R."/>
            <person name="LaButti K."/>
            <person name="Andreopoulos B."/>
            <person name="Lipzen A."/>
            <person name="Chen C."/>
            <person name="Yan M."/>
            <person name="Daum C."/>
            <person name="Ng V."/>
            <person name="Clum A."/>
            <person name="Steindorff A."/>
            <person name="Ohm R.A."/>
            <person name="Martin F."/>
            <person name="Silar P."/>
            <person name="Natvig D.O."/>
            <person name="Lalanne C."/>
            <person name="Gautier V."/>
            <person name="Ament-Velasquez S.L."/>
            <person name="Kruys A."/>
            <person name="Hutchinson M.I."/>
            <person name="Powell A.J."/>
            <person name="Barry K."/>
            <person name="Miller A.N."/>
            <person name="Grigoriev I.V."/>
            <person name="Debuchy R."/>
            <person name="Gladieux P."/>
            <person name="Hiltunen Thoren M."/>
            <person name="Johannesson H."/>
        </authorList>
    </citation>
    <scope>NUCLEOTIDE SEQUENCE</scope>
    <source>
        <strain evidence="3">CBS 118394</strain>
    </source>
</reference>
<reference evidence="3" key="2">
    <citation type="submission" date="2023-06" db="EMBL/GenBank/DDBJ databases">
        <authorList>
            <consortium name="Lawrence Berkeley National Laboratory"/>
            <person name="Haridas S."/>
            <person name="Hensen N."/>
            <person name="Bonometti L."/>
            <person name="Westerberg I."/>
            <person name="Brannstrom I.O."/>
            <person name="Guillou S."/>
            <person name="Cros-Aarteil S."/>
            <person name="Calhoun S."/>
            <person name="Kuo A."/>
            <person name="Mondo S."/>
            <person name="Pangilinan J."/>
            <person name="Riley R."/>
            <person name="Labutti K."/>
            <person name="Andreopoulos B."/>
            <person name="Lipzen A."/>
            <person name="Chen C."/>
            <person name="Yanf M."/>
            <person name="Daum C."/>
            <person name="Ng V."/>
            <person name="Clum A."/>
            <person name="Steindorff A."/>
            <person name="Ohm R."/>
            <person name="Martin F."/>
            <person name="Silar P."/>
            <person name="Natvig D."/>
            <person name="Lalanne C."/>
            <person name="Gautier V."/>
            <person name="Ament-Velasquez S.L."/>
            <person name="Kruys A."/>
            <person name="Hutchinson M.I."/>
            <person name="Powell A.J."/>
            <person name="Barry K."/>
            <person name="Miller A.N."/>
            <person name="Grigoriev I.V."/>
            <person name="Debuchy R."/>
            <person name="Gladieux P."/>
            <person name="Thoren M.H."/>
            <person name="Johannesson H."/>
        </authorList>
    </citation>
    <scope>NUCLEOTIDE SEQUENCE</scope>
    <source>
        <strain evidence="3">CBS 118394</strain>
    </source>
</reference>
<keyword evidence="3" id="KW-0032">Aminotransferase</keyword>
<feature type="region of interest" description="Disordered" evidence="1">
    <location>
        <begin position="1"/>
        <end position="21"/>
    </location>
</feature>
<dbReference type="Pfam" id="PF00266">
    <property type="entry name" value="Aminotran_5"/>
    <property type="match status" value="1"/>
</dbReference>
<gene>
    <name evidence="3" type="ORF">B0H66DRAFT_593001</name>
</gene>
<feature type="compositionally biased region" description="Low complexity" evidence="1">
    <location>
        <begin position="1"/>
        <end position="16"/>
    </location>
</feature>
<sequence>MEDNNSDNNTSDNNENPGPEFDIEQVRKQFSALDDTRQIPLNNAAGSLVYQGAIDSLSSDSEIIVSVLYHEASITACVALAKSLNYDHKMLDFEALRGLLTPKTRVVCYSHVNNVLGTIHPVRAVADLVRSIPGALLCVDGVACAPHRPIDVNALDVDFYTISWYKAFGSHYAQLYGRRSAHQRRLDVKLGLGMNCFELEGRLVPIVRYLSRLGFRENVARHEADISLPLLEYLCSSNGEQLYTLYGEKTADPTKRVSCISFAVNGHPERRDRVRDPRHVGLSHGLRQLPLPPDRSRRAWSRSGRHYSLQFGPL</sequence>
<evidence type="ECO:0000313" key="3">
    <source>
        <dbReference type="EMBL" id="KAK3316910.1"/>
    </source>
</evidence>
<keyword evidence="3" id="KW-0808">Transferase</keyword>
<dbReference type="AlphaFoldDB" id="A0AAE0M2Q5"/>
<evidence type="ECO:0000259" key="2">
    <source>
        <dbReference type="Pfam" id="PF00266"/>
    </source>
</evidence>
<dbReference type="Gene3D" id="3.90.1150.10">
    <property type="entry name" value="Aspartate Aminotransferase, domain 1"/>
    <property type="match status" value="1"/>
</dbReference>
<dbReference type="InterPro" id="IPR015424">
    <property type="entry name" value="PyrdxlP-dep_Trfase"/>
</dbReference>
<dbReference type="PANTHER" id="PTHR43586:SF21">
    <property type="entry name" value="PYRIDOXAL PHOSPHATE (PLP)-DEPENDENT ASPARTATE AMINOTRANSFERASE SUPERFAMILY"/>
    <property type="match status" value="1"/>
</dbReference>
<feature type="domain" description="Aminotransferase class V" evidence="2">
    <location>
        <begin position="47"/>
        <end position="184"/>
    </location>
</feature>
<dbReference type="InterPro" id="IPR000192">
    <property type="entry name" value="Aminotrans_V_dom"/>
</dbReference>
<evidence type="ECO:0000313" key="4">
    <source>
        <dbReference type="Proteomes" id="UP001283341"/>
    </source>
</evidence>